<dbReference type="InterPro" id="IPR036576">
    <property type="entry name" value="WRKY_dom_sf"/>
</dbReference>
<dbReference type="FunFam" id="2.20.25.80:FF:000008">
    <property type="entry name" value="WRKY transcription factor 40"/>
    <property type="match status" value="1"/>
</dbReference>
<dbReference type="PANTHER" id="PTHR31429">
    <property type="entry name" value="WRKY TRANSCRIPTION FACTOR 36-RELATED"/>
    <property type="match status" value="1"/>
</dbReference>
<dbReference type="AlphaFoldDB" id="A0A498J9J2"/>
<name>A0A498J9J2_MALDO</name>
<feature type="domain" description="WRKY" evidence="7">
    <location>
        <begin position="423"/>
        <end position="490"/>
    </location>
</feature>
<feature type="domain" description="WRKY" evidence="7">
    <location>
        <begin position="168"/>
        <end position="230"/>
    </location>
</feature>
<dbReference type="SMART" id="SM00774">
    <property type="entry name" value="WRKY"/>
    <property type="match status" value="2"/>
</dbReference>
<keyword evidence="9" id="KW-1185">Reference proteome</keyword>
<keyword evidence="5" id="KW-0539">Nucleus</keyword>
<dbReference type="GO" id="GO:0050832">
    <property type="term" value="P:defense response to fungus"/>
    <property type="evidence" value="ECO:0007669"/>
    <property type="project" value="UniProtKB-ARBA"/>
</dbReference>
<accession>A0A498J9J2</accession>
<comment type="subcellular location">
    <subcellularLocation>
        <location evidence="1">Nucleus</location>
    </subcellularLocation>
</comment>
<dbReference type="GO" id="GO:0003700">
    <property type="term" value="F:DNA-binding transcription factor activity"/>
    <property type="evidence" value="ECO:0007669"/>
    <property type="project" value="InterPro"/>
</dbReference>
<reference evidence="8 9" key="1">
    <citation type="submission" date="2018-10" db="EMBL/GenBank/DDBJ databases">
        <title>A high-quality apple genome assembly.</title>
        <authorList>
            <person name="Hu J."/>
        </authorList>
    </citation>
    <scope>NUCLEOTIDE SEQUENCE [LARGE SCALE GENOMIC DNA]</scope>
    <source>
        <strain evidence="9">cv. HFTH1</strain>
        <tissue evidence="8">Young leaf</tissue>
    </source>
</reference>
<evidence type="ECO:0000313" key="9">
    <source>
        <dbReference type="Proteomes" id="UP000290289"/>
    </source>
</evidence>
<dbReference type="Proteomes" id="UP000290289">
    <property type="component" value="Chromosome 8"/>
</dbReference>
<organism evidence="8 9">
    <name type="scientific">Malus domestica</name>
    <name type="common">Apple</name>
    <name type="synonym">Pyrus malus</name>
    <dbReference type="NCBI Taxonomy" id="3750"/>
    <lineage>
        <taxon>Eukaryota</taxon>
        <taxon>Viridiplantae</taxon>
        <taxon>Streptophyta</taxon>
        <taxon>Embryophyta</taxon>
        <taxon>Tracheophyta</taxon>
        <taxon>Spermatophyta</taxon>
        <taxon>Magnoliopsida</taxon>
        <taxon>eudicotyledons</taxon>
        <taxon>Gunneridae</taxon>
        <taxon>Pentapetalae</taxon>
        <taxon>rosids</taxon>
        <taxon>fabids</taxon>
        <taxon>Rosales</taxon>
        <taxon>Rosaceae</taxon>
        <taxon>Amygdaloideae</taxon>
        <taxon>Maleae</taxon>
        <taxon>Malus</taxon>
    </lineage>
</organism>
<gene>
    <name evidence="8" type="ORF">DVH24_020410</name>
</gene>
<keyword evidence="4" id="KW-0804">Transcription</keyword>
<sequence length="597" mass="66530">MDSTWVNTSLGLNLVPFCRANDSRAPATMQQEFEGGYAQLQGNALVKEEAASHHDVLAEELNRVSVENKKLTEMLTALCENYNTLQSQVGELMTTQQQQNKTSDIYRKRKADSEDYNNVIGLISPGTNTDTSSISDDKEYSCKRLKENTNLKISRVYVHTDASDTGLIVNDGYQWRKYGQKVTRDNPSPRAYYKCSFAPSCPVKKKVQKSAENPCLLVATYEGEHNHMYPEKRAEVTLIAPVSPKQNQQLITSPISVLPSVAKISPAPTFLSDDNRISPNSAMCPPETQAPTFQQFLVQQMASSLTKDPNFTSALAAAISGRISGHTMARNDSVPEDLQRLRKENETLRFLLQVMTAKCSTLEQQQPRQMHIQQQPCDHRHIMTTNINSAITSKRQRTDEHRYQFPASHDKTSRFLVKTDSKDNSLIVKDGYQWRKYGQKVTKDNPSSPRAYFRCSFAPRCPVKKKVQRCIEDDSILVATYEGEHNHDAINDSALFGQFSCSHKNIIVPVNFPSSGIGTNNDVINISPSPPEPVTLDLSLSGSSNQENGGLGSPQSMVSSRRVEDYVASLTKDPDFTQTLVAAVARSIARPANRPNS</sequence>
<dbReference type="GO" id="GO:0009751">
    <property type="term" value="P:response to salicylic acid"/>
    <property type="evidence" value="ECO:0007669"/>
    <property type="project" value="UniProtKB-ARBA"/>
</dbReference>
<dbReference type="GO" id="GO:0002237">
    <property type="term" value="P:response to molecule of bacterial origin"/>
    <property type="evidence" value="ECO:0007669"/>
    <property type="project" value="UniProtKB-ARBA"/>
</dbReference>
<dbReference type="EMBL" id="RDQH01000334">
    <property type="protein sequence ID" value="RXH91387.1"/>
    <property type="molecule type" value="Genomic_DNA"/>
</dbReference>
<dbReference type="InterPro" id="IPR044810">
    <property type="entry name" value="WRKY_plant"/>
</dbReference>
<keyword evidence="2" id="KW-0805">Transcription regulation</keyword>
<proteinExistence type="predicted"/>
<evidence type="ECO:0000256" key="5">
    <source>
        <dbReference type="ARBA" id="ARBA00023242"/>
    </source>
</evidence>
<evidence type="ECO:0000259" key="7">
    <source>
        <dbReference type="PROSITE" id="PS50811"/>
    </source>
</evidence>
<dbReference type="GO" id="GO:0042742">
    <property type="term" value="P:defense response to bacterium"/>
    <property type="evidence" value="ECO:0007669"/>
    <property type="project" value="UniProtKB-ARBA"/>
</dbReference>
<evidence type="ECO:0000313" key="8">
    <source>
        <dbReference type="EMBL" id="RXH91387.1"/>
    </source>
</evidence>
<dbReference type="Pfam" id="PF03106">
    <property type="entry name" value="WRKY"/>
    <property type="match status" value="2"/>
</dbReference>
<evidence type="ECO:0000256" key="6">
    <source>
        <dbReference type="SAM" id="MobiDB-lite"/>
    </source>
</evidence>
<dbReference type="SUPFAM" id="SSF118290">
    <property type="entry name" value="WRKY DNA-binding domain"/>
    <property type="match status" value="2"/>
</dbReference>
<evidence type="ECO:0000256" key="3">
    <source>
        <dbReference type="ARBA" id="ARBA00023125"/>
    </source>
</evidence>
<feature type="region of interest" description="Disordered" evidence="6">
    <location>
        <begin position="528"/>
        <end position="562"/>
    </location>
</feature>
<dbReference type="Gene3D" id="2.20.25.80">
    <property type="entry name" value="WRKY domain"/>
    <property type="match status" value="2"/>
</dbReference>
<evidence type="ECO:0000256" key="1">
    <source>
        <dbReference type="ARBA" id="ARBA00004123"/>
    </source>
</evidence>
<evidence type="ECO:0000256" key="4">
    <source>
        <dbReference type="ARBA" id="ARBA00023163"/>
    </source>
</evidence>
<dbReference type="GO" id="GO:0031347">
    <property type="term" value="P:regulation of defense response"/>
    <property type="evidence" value="ECO:0007669"/>
    <property type="project" value="UniProtKB-ARBA"/>
</dbReference>
<dbReference type="PROSITE" id="PS50811">
    <property type="entry name" value="WRKY"/>
    <property type="match status" value="2"/>
</dbReference>
<keyword evidence="3" id="KW-0238">DNA-binding</keyword>
<protein>
    <recommendedName>
        <fullName evidence="7">WRKY domain-containing protein</fullName>
    </recommendedName>
</protein>
<dbReference type="STRING" id="3750.A0A498J9J2"/>
<dbReference type="PANTHER" id="PTHR31429:SF105">
    <property type="entry name" value="WRKY DOMAIN-CONTAINING PROTEIN"/>
    <property type="match status" value="1"/>
</dbReference>
<dbReference type="InterPro" id="IPR003657">
    <property type="entry name" value="WRKY_dom"/>
</dbReference>
<feature type="compositionally biased region" description="Polar residues" evidence="6">
    <location>
        <begin position="538"/>
        <end position="559"/>
    </location>
</feature>
<dbReference type="GO" id="GO:0005634">
    <property type="term" value="C:nucleus"/>
    <property type="evidence" value="ECO:0007669"/>
    <property type="project" value="UniProtKB-SubCell"/>
</dbReference>
<comment type="caution">
    <text evidence="8">The sequence shown here is derived from an EMBL/GenBank/DDBJ whole genome shotgun (WGS) entry which is preliminary data.</text>
</comment>
<dbReference type="GO" id="GO:0043565">
    <property type="term" value="F:sequence-specific DNA binding"/>
    <property type="evidence" value="ECO:0007669"/>
    <property type="project" value="InterPro"/>
</dbReference>
<evidence type="ECO:0000256" key="2">
    <source>
        <dbReference type="ARBA" id="ARBA00023015"/>
    </source>
</evidence>